<comment type="caution">
    <text evidence="1">The sequence shown here is derived from an EMBL/GenBank/DDBJ whole genome shotgun (WGS) entry which is preliminary data.</text>
</comment>
<gene>
    <name evidence="1" type="ORF">AFUS01_LOCUS2794</name>
</gene>
<evidence type="ECO:0000313" key="2">
    <source>
        <dbReference type="Proteomes" id="UP000708208"/>
    </source>
</evidence>
<keyword evidence="2" id="KW-1185">Reference proteome</keyword>
<organism evidence="1 2">
    <name type="scientific">Allacma fusca</name>
    <dbReference type="NCBI Taxonomy" id="39272"/>
    <lineage>
        <taxon>Eukaryota</taxon>
        <taxon>Metazoa</taxon>
        <taxon>Ecdysozoa</taxon>
        <taxon>Arthropoda</taxon>
        <taxon>Hexapoda</taxon>
        <taxon>Collembola</taxon>
        <taxon>Symphypleona</taxon>
        <taxon>Sminthuridae</taxon>
        <taxon>Allacma</taxon>
    </lineage>
</organism>
<reference evidence="1" key="1">
    <citation type="submission" date="2021-06" db="EMBL/GenBank/DDBJ databases">
        <authorList>
            <person name="Hodson N. C."/>
            <person name="Mongue J. A."/>
            <person name="Jaron S. K."/>
        </authorList>
    </citation>
    <scope>NUCLEOTIDE SEQUENCE</scope>
</reference>
<evidence type="ECO:0000313" key="1">
    <source>
        <dbReference type="EMBL" id="CAG7681477.1"/>
    </source>
</evidence>
<name>A0A8J2J2W0_9HEXA</name>
<dbReference type="Proteomes" id="UP000708208">
    <property type="component" value="Unassembled WGS sequence"/>
</dbReference>
<protein>
    <submittedName>
        <fullName evidence="1">Uncharacterized protein</fullName>
    </submittedName>
</protein>
<dbReference type="EMBL" id="CAJVCH010016261">
    <property type="protein sequence ID" value="CAG7681477.1"/>
    <property type="molecule type" value="Genomic_DNA"/>
</dbReference>
<accession>A0A8J2J2W0</accession>
<proteinExistence type="predicted"/>
<feature type="non-terminal residue" evidence="1">
    <location>
        <position position="15"/>
    </location>
</feature>
<sequence>IQIWHTSNPGNAQKI</sequence>